<evidence type="ECO:0000256" key="6">
    <source>
        <dbReference type="PROSITE-ProRule" id="PRU00322"/>
    </source>
</evidence>
<dbReference type="GeneID" id="102803741"/>
<keyword evidence="2" id="KW-0479">Metal-binding</keyword>
<feature type="compositionally biased region" description="Pro residues" evidence="7">
    <location>
        <begin position="20"/>
        <end position="29"/>
    </location>
</feature>
<dbReference type="PANTHER" id="PTHR22770:SF13">
    <property type="entry name" value="RING-TYPE DOMAIN-CONTAINING PROTEIN"/>
    <property type="match status" value="1"/>
</dbReference>
<dbReference type="Proteomes" id="UP000694865">
    <property type="component" value="Unplaced"/>
</dbReference>
<dbReference type="PROSITE" id="PS01358">
    <property type="entry name" value="ZF_RANBP2_1"/>
    <property type="match status" value="1"/>
</dbReference>
<organism evidence="9 10">
    <name type="scientific">Saccoglossus kowalevskii</name>
    <name type="common">Acorn worm</name>
    <dbReference type="NCBI Taxonomy" id="10224"/>
    <lineage>
        <taxon>Eukaryota</taxon>
        <taxon>Metazoa</taxon>
        <taxon>Hemichordata</taxon>
        <taxon>Enteropneusta</taxon>
        <taxon>Harrimaniidae</taxon>
        <taxon>Saccoglossus</taxon>
    </lineage>
</organism>
<keyword evidence="5" id="KW-0862">Zinc</keyword>
<dbReference type="InterPro" id="IPR051628">
    <property type="entry name" value="LUBAC_E3_Ligases"/>
</dbReference>
<dbReference type="Gene3D" id="2.30.30.380">
    <property type="entry name" value="Zn-finger domain of Sec23/24"/>
    <property type="match status" value="1"/>
</dbReference>
<proteinExistence type="predicted"/>
<keyword evidence="9" id="KW-1185">Reference proteome</keyword>
<gene>
    <name evidence="10" type="primary">LOC102803741</name>
</gene>
<evidence type="ECO:0000256" key="5">
    <source>
        <dbReference type="ARBA" id="ARBA00022833"/>
    </source>
</evidence>
<sequence>MSTTECATASNVIGNSPQRPLLPPPPPPAQRQGSVSRDGWTCPICTFVNPPTRPGCEMCSADRPEDFQIPDDYVPMGPEKDRLQEVALHEQLFAQ</sequence>
<evidence type="ECO:0000256" key="1">
    <source>
        <dbReference type="ARBA" id="ARBA00004906"/>
    </source>
</evidence>
<evidence type="ECO:0000256" key="3">
    <source>
        <dbReference type="ARBA" id="ARBA00022771"/>
    </source>
</evidence>
<dbReference type="SMART" id="SM00547">
    <property type="entry name" value="ZnF_RBZ"/>
    <property type="match status" value="1"/>
</dbReference>
<dbReference type="PANTHER" id="PTHR22770">
    <property type="entry name" value="UBIQUITIN CONJUGATING ENZYME 7 INTERACTING PROTEIN-RELATED"/>
    <property type="match status" value="1"/>
</dbReference>
<dbReference type="Pfam" id="PF00641">
    <property type="entry name" value="Zn_ribbon_RanBP"/>
    <property type="match status" value="1"/>
</dbReference>
<evidence type="ECO:0000256" key="7">
    <source>
        <dbReference type="SAM" id="MobiDB-lite"/>
    </source>
</evidence>
<accession>A0ABM0LVM8</accession>
<feature type="non-terminal residue" evidence="10">
    <location>
        <position position="95"/>
    </location>
</feature>
<dbReference type="RefSeq" id="XP_006811819.1">
    <property type="nucleotide sequence ID" value="XM_006811756.1"/>
</dbReference>
<dbReference type="SUPFAM" id="SSF90209">
    <property type="entry name" value="Ran binding protein zinc finger-like"/>
    <property type="match status" value="1"/>
</dbReference>
<dbReference type="InterPro" id="IPR001876">
    <property type="entry name" value="Znf_RanBP2"/>
</dbReference>
<feature type="compositionally biased region" description="Polar residues" evidence="7">
    <location>
        <begin position="1"/>
        <end position="18"/>
    </location>
</feature>
<name>A0ABM0LVM8_SACKO</name>
<evidence type="ECO:0000313" key="9">
    <source>
        <dbReference type="Proteomes" id="UP000694865"/>
    </source>
</evidence>
<protein>
    <submittedName>
        <fullName evidence="10">RanBP-type and C3HC4-type zinc finger-containing protein 1-like</fullName>
    </submittedName>
</protein>
<dbReference type="InterPro" id="IPR036443">
    <property type="entry name" value="Znf_RanBP2_sf"/>
</dbReference>
<evidence type="ECO:0000256" key="2">
    <source>
        <dbReference type="ARBA" id="ARBA00022723"/>
    </source>
</evidence>
<keyword evidence="3 6" id="KW-0863">Zinc-finger</keyword>
<feature type="region of interest" description="Disordered" evidence="7">
    <location>
        <begin position="1"/>
        <end position="39"/>
    </location>
</feature>
<evidence type="ECO:0000313" key="10">
    <source>
        <dbReference type="RefSeq" id="XP_006811819.1"/>
    </source>
</evidence>
<feature type="domain" description="RanBP2-type" evidence="8">
    <location>
        <begin position="31"/>
        <end position="65"/>
    </location>
</feature>
<dbReference type="PROSITE" id="PS50199">
    <property type="entry name" value="ZF_RANBP2_2"/>
    <property type="match status" value="1"/>
</dbReference>
<keyword evidence="4" id="KW-0833">Ubl conjugation pathway</keyword>
<reference evidence="10" key="1">
    <citation type="submission" date="2025-08" db="UniProtKB">
        <authorList>
            <consortium name="RefSeq"/>
        </authorList>
    </citation>
    <scope>IDENTIFICATION</scope>
    <source>
        <tissue evidence="10">Testes</tissue>
    </source>
</reference>
<comment type="pathway">
    <text evidence="1">Protein modification; protein ubiquitination.</text>
</comment>
<evidence type="ECO:0000256" key="4">
    <source>
        <dbReference type="ARBA" id="ARBA00022786"/>
    </source>
</evidence>
<evidence type="ECO:0000259" key="8">
    <source>
        <dbReference type="PROSITE" id="PS50199"/>
    </source>
</evidence>